<dbReference type="InterPro" id="IPR041581">
    <property type="entry name" value="Glyoxalase_6"/>
</dbReference>
<gene>
    <name evidence="2" type="ORF">B2A_14852</name>
</gene>
<accession>T0Y674</accession>
<dbReference type="EMBL" id="AUZZ01010802">
    <property type="protein sequence ID" value="EQD28618.1"/>
    <property type="molecule type" value="Genomic_DNA"/>
</dbReference>
<dbReference type="PANTHER" id="PTHR35908:SF1">
    <property type="entry name" value="CONSERVED PROTEIN"/>
    <property type="match status" value="1"/>
</dbReference>
<dbReference type="Pfam" id="PF18029">
    <property type="entry name" value="Glyoxalase_6"/>
    <property type="match status" value="1"/>
</dbReference>
<reference evidence="2" key="1">
    <citation type="submission" date="2013-08" db="EMBL/GenBank/DDBJ databases">
        <authorList>
            <person name="Mendez C."/>
            <person name="Richter M."/>
            <person name="Ferrer M."/>
            <person name="Sanchez J."/>
        </authorList>
    </citation>
    <scope>NUCLEOTIDE SEQUENCE</scope>
</reference>
<sequence>MDSIVDPEERGPRIWFHKVLEGKRVKNRLHIDITVSAGRADPIRTRKTRVDAEAGRLAGLGAKSLGPYDSEGLDHYAVELLDPEGNEFDIN</sequence>
<evidence type="ECO:0000313" key="2">
    <source>
        <dbReference type="EMBL" id="EQD28618.1"/>
    </source>
</evidence>
<dbReference type="PANTHER" id="PTHR35908">
    <property type="entry name" value="HYPOTHETICAL FUSION PROTEIN"/>
    <property type="match status" value="1"/>
</dbReference>
<dbReference type="AlphaFoldDB" id="T0Y674"/>
<proteinExistence type="predicted"/>
<comment type="caution">
    <text evidence="2">The sequence shown here is derived from an EMBL/GenBank/DDBJ whole genome shotgun (WGS) entry which is preliminary data.</text>
</comment>
<organism evidence="2">
    <name type="scientific">mine drainage metagenome</name>
    <dbReference type="NCBI Taxonomy" id="410659"/>
    <lineage>
        <taxon>unclassified sequences</taxon>
        <taxon>metagenomes</taxon>
        <taxon>ecological metagenomes</taxon>
    </lineage>
</organism>
<name>T0Y674_9ZZZZ</name>
<dbReference type="InterPro" id="IPR029068">
    <property type="entry name" value="Glyas_Bleomycin-R_OHBP_Dase"/>
</dbReference>
<protein>
    <recommendedName>
        <fullName evidence="1">Glyoxalase-like domain-containing protein</fullName>
    </recommendedName>
</protein>
<feature type="domain" description="Glyoxalase-like" evidence="1">
    <location>
        <begin position="6"/>
        <end position="90"/>
    </location>
</feature>
<evidence type="ECO:0000259" key="1">
    <source>
        <dbReference type="Pfam" id="PF18029"/>
    </source>
</evidence>
<dbReference type="Gene3D" id="3.10.180.10">
    <property type="entry name" value="2,3-Dihydroxybiphenyl 1,2-Dioxygenase, domain 1"/>
    <property type="match status" value="1"/>
</dbReference>
<reference evidence="2" key="2">
    <citation type="journal article" date="2014" name="ISME J.">
        <title>Microbial stratification in low pH oxic and suboxic macroscopic growths along an acid mine drainage.</title>
        <authorList>
            <person name="Mendez-Garcia C."/>
            <person name="Mesa V."/>
            <person name="Sprenger R.R."/>
            <person name="Richter M."/>
            <person name="Diez M.S."/>
            <person name="Solano J."/>
            <person name="Bargiela R."/>
            <person name="Golyshina O.V."/>
            <person name="Manteca A."/>
            <person name="Ramos J.L."/>
            <person name="Gallego J.R."/>
            <person name="Llorente I."/>
            <person name="Martins Dos Santos V.A."/>
            <person name="Jensen O.N."/>
            <person name="Pelaez A.I."/>
            <person name="Sanchez J."/>
            <person name="Ferrer M."/>
        </authorList>
    </citation>
    <scope>NUCLEOTIDE SEQUENCE</scope>
</reference>